<dbReference type="PANTHER" id="PTHR46401:SF2">
    <property type="entry name" value="GLYCOSYLTRANSFERASE WBBK-RELATED"/>
    <property type="match status" value="1"/>
</dbReference>
<proteinExistence type="predicted"/>
<keyword evidence="1" id="KW-0808">Transferase</keyword>
<organism evidence="3 4">
    <name type="scientific">Rhodovibrio sodomensis</name>
    <dbReference type="NCBI Taxonomy" id="1088"/>
    <lineage>
        <taxon>Bacteria</taxon>
        <taxon>Pseudomonadati</taxon>
        <taxon>Pseudomonadota</taxon>
        <taxon>Alphaproteobacteria</taxon>
        <taxon>Rhodospirillales</taxon>
        <taxon>Rhodovibrionaceae</taxon>
        <taxon>Rhodovibrio</taxon>
    </lineage>
</organism>
<feature type="domain" description="Glycosyltransferase subfamily 4-like N-terminal" evidence="2">
    <location>
        <begin position="15"/>
        <end position="167"/>
    </location>
</feature>
<dbReference type="RefSeq" id="WP_200343467.1">
    <property type="nucleotide sequence ID" value="NZ_NRRL01000136.1"/>
</dbReference>
<dbReference type="SUPFAM" id="SSF53756">
    <property type="entry name" value="UDP-Glycosyltransferase/glycogen phosphorylase"/>
    <property type="match status" value="1"/>
</dbReference>
<evidence type="ECO:0000259" key="2">
    <source>
        <dbReference type="Pfam" id="PF13439"/>
    </source>
</evidence>
<evidence type="ECO:0000313" key="3">
    <source>
        <dbReference type="EMBL" id="MBK1671011.1"/>
    </source>
</evidence>
<accession>A0ABS1DKH1</accession>
<gene>
    <name evidence="3" type="ORF">CKO28_23675</name>
</gene>
<reference evidence="3 4" key="1">
    <citation type="journal article" date="2020" name="Microorganisms">
        <title>Osmotic Adaptation and Compatible Solute Biosynthesis of Phototrophic Bacteria as Revealed from Genome Analyses.</title>
        <authorList>
            <person name="Imhoff J.F."/>
            <person name="Rahn T."/>
            <person name="Kunzel S."/>
            <person name="Keller A."/>
            <person name="Neulinger S.C."/>
        </authorList>
    </citation>
    <scope>NUCLEOTIDE SEQUENCE [LARGE SCALE GENOMIC DNA]</scope>
    <source>
        <strain evidence="3 4">DSM 9895</strain>
    </source>
</reference>
<sequence>MPRVLFITRKWPPAVGGMETYSHELARALGDQVDLEVLALEGRADGRPPAATALLRFFLSALTLIARHRRGFDVVHVGDFVLYPLLVWHKLIAGRGRRVVSVHGLDLIFGSRDGGPAALYRAYMRVARWLEAHWPVADAVVANSRHTAGLAEEAGLSRIHLVPLGVRLPERAPEARPAEPFVLFVGRIVPRKGAVWFVREVLDRLPADVRFKVAGTVWSQADAVELGSHPRVDLLGRVPDGQLQRLRREAIAVVMPNVAGNGTDVEGFGLAALEAAAAGGVLVASAIEGITDAVIDGETGFLLPSGCARSWAAKIEHLAGWTEVERADLVGRARETLSERFSWERVAADTMEKAYLS</sequence>
<evidence type="ECO:0000313" key="4">
    <source>
        <dbReference type="Proteomes" id="UP001296873"/>
    </source>
</evidence>
<dbReference type="Gene3D" id="3.40.50.2000">
    <property type="entry name" value="Glycogen Phosphorylase B"/>
    <property type="match status" value="2"/>
</dbReference>
<dbReference type="CDD" id="cd03801">
    <property type="entry name" value="GT4_PimA-like"/>
    <property type="match status" value="1"/>
</dbReference>
<keyword evidence="4" id="KW-1185">Reference proteome</keyword>
<dbReference type="EMBL" id="NRRL01000136">
    <property type="protein sequence ID" value="MBK1671011.1"/>
    <property type="molecule type" value="Genomic_DNA"/>
</dbReference>
<comment type="caution">
    <text evidence="3">The sequence shown here is derived from an EMBL/GenBank/DDBJ whole genome shotgun (WGS) entry which is preliminary data.</text>
</comment>
<dbReference type="InterPro" id="IPR028098">
    <property type="entry name" value="Glyco_trans_4-like_N"/>
</dbReference>
<name>A0ABS1DKH1_9PROT</name>
<evidence type="ECO:0000256" key="1">
    <source>
        <dbReference type="ARBA" id="ARBA00022679"/>
    </source>
</evidence>
<dbReference type="Proteomes" id="UP001296873">
    <property type="component" value="Unassembled WGS sequence"/>
</dbReference>
<dbReference type="Pfam" id="PF13692">
    <property type="entry name" value="Glyco_trans_1_4"/>
    <property type="match status" value="1"/>
</dbReference>
<dbReference type="PANTHER" id="PTHR46401">
    <property type="entry name" value="GLYCOSYLTRANSFERASE WBBK-RELATED"/>
    <property type="match status" value="1"/>
</dbReference>
<protein>
    <recommendedName>
        <fullName evidence="2">Glycosyltransferase subfamily 4-like N-terminal domain-containing protein</fullName>
    </recommendedName>
</protein>
<dbReference type="Pfam" id="PF13439">
    <property type="entry name" value="Glyco_transf_4"/>
    <property type="match status" value="1"/>
</dbReference>